<feature type="domain" description="DUF6434" evidence="1">
    <location>
        <begin position="70"/>
        <end position="127"/>
    </location>
</feature>
<evidence type="ECO:0000259" key="1">
    <source>
        <dbReference type="Pfam" id="PF20026"/>
    </source>
</evidence>
<dbReference type="Pfam" id="PF18953">
    <property type="entry name" value="SAP_new25"/>
    <property type="match status" value="1"/>
</dbReference>
<organism evidence="2 3">
    <name type="scientific">Holdemania filiformis</name>
    <dbReference type="NCBI Taxonomy" id="61171"/>
    <lineage>
        <taxon>Bacteria</taxon>
        <taxon>Bacillati</taxon>
        <taxon>Bacillota</taxon>
        <taxon>Erysipelotrichia</taxon>
        <taxon>Erysipelotrichales</taxon>
        <taxon>Erysipelotrichaceae</taxon>
        <taxon>Holdemania</taxon>
    </lineage>
</organism>
<keyword evidence="3" id="KW-1185">Reference proteome</keyword>
<dbReference type="Proteomes" id="UP000284178">
    <property type="component" value="Unassembled WGS sequence"/>
</dbReference>
<evidence type="ECO:0000313" key="2">
    <source>
        <dbReference type="EMBL" id="RGR75471.1"/>
    </source>
</evidence>
<dbReference type="InterPro" id="IPR045492">
    <property type="entry name" value="DUF6434"/>
</dbReference>
<name>A0A412G4H8_9FIRM</name>
<accession>A0A412G4H8</accession>
<protein>
    <recommendedName>
        <fullName evidence="1">DUF6434 domain-containing protein</fullName>
    </recommendedName>
</protein>
<evidence type="ECO:0000313" key="3">
    <source>
        <dbReference type="Proteomes" id="UP000284178"/>
    </source>
</evidence>
<reference evidence="2 3" key="1">
    <citation type="submission" date="2018-08" db="EMBL/GenBank/DDBJ databases">
        <title>A genome reference for cultivated species of the human gut microbiota.</title>
        <authorList>
            <person name="Zou Y."/>
            <person name="Xue W."/>
            <person name="Luo G."/>
        </authorList>
    </citation>
    <scope>NUCLEOTIDE SEQUENCE [LARGE SCALE GENOMIC DNA]</scope>
    <source>
        <strain evidence="2 3">AF24-29</strain>
    </source>
</reference>
<gene>
    <name evidence="2" type="ORF">DWY25_04340</name>
</gene>
<dbReference type="GeneID" id="83014633"/>
<dbReference type="Pfam" id="PF20026">
    <property type="entry name" value="DUF6434"/>
    <property type="match status" value="1"/>
</dbReference>
<proteinExistence type="predicted"/>
<dbReference type="AlphaFoldDB" id="A0A412G4H8"/>
<dbReference type="RefSeq" id="WP_117894162.1">
    <property type="nucleotide sequence ID" value="NZ_CABJCV010000004.1"/>
</dbReference>
<comment type="caution">
    <text evidence="2">The sequence shown here is derived from an EMBL/GenBank/DDBJ whole genome shotgun (WGS) entry which is preliminary data.</text>
</comment>
<dbReference type="EMBL" id="QRUP01000004">
    <property type="protein sequence ID" value="RGR75471.1"/>
    <property type="molecule type" value="Genomic_DNA"/>
</dbReference>
<sequence>MERPALNRSLDASTFRNHYYLKEELVRFCRASGLPVTGGKAELTERIACFLEGKPVERVKVTKVRTKLAGTLSEETLIESPFVCSEIHRAFFKAKIGSSFSFNVAFQKWLKSNAGKTYGDAIEAYVRIRNEKKTKQTSIDPQFEYNTYIRAFFAGNPGRCLSEAIACWKWKKSQAGSHRYDPADLMALNEEKGRPENGK</sequence>